<keyword evidence="3" id="KW-1185">Reference proteome</keyword>
<keyword evidence="1" id="KW-0472">Membrane</keyword>
<keyword evidence="1" id="KW-1133">Transmembrane helix</keyword>
<proteinExistence type="predicted"/>
<dbReference type="EMBL" id="JAUIQD010000003">
    <property type="protein sequence ID" value="KAK3357603.1"/>
    <property type="molecule type" value="Genomic_DNA"/>
</dbReference>
<dbReference type="Proteomes" id="UP001275084">
    <property type="component" value="Unassembled WGS sequence"/>
</dbReference>
<evidence type="ECO:0000313" key="3">
    <source>
        <dbReference type="Proteomes" id="UP001275084"/>
    </source>
</evidence>
<organism evidence="2 3">
    <name type="scientific">Lasiosphaeria hispida</name>
    <dbReference type="NCBI Taxonomy" id="260671"/>
    <lineage>
        <taxon>Eukaryota</taxon>
        <taxon>Fungi</taxon>
        <taxon>Dikarya</taxon>
        <taxon>Ascomycota</taxon>
        <taxon>Pezizomycotina</taxon>
        <taxon>Sordariomycetes</taxon>
        <taxon>Sordariomycetidae</taxon>
        <taxon>Sordariales</taxon>
        <taxon>Lasiosphaeriaceae</taxon>
        <taxon>Lasiosphaeria</taxon>
    </lineage>
</organism>
<feature type="transmembrane region" description="Helical" evidence="1">
    <location>
        <begin position="199"/>
        <end position="220"/>
    </location>
</feature>
<feature type="transmembrane region" description="Helical" evidence="1">
    <location>
        <begin position="138"/>
        <end position="166"/>
    </location>
</feature>
<dbReference type="AlphaFoldDB" id="A0AAJ0HMS1"/>
<evidence type="ECO:0000313" key="2">
    <source>
        <dbReference type="EMBL" id="KAK3357603.1"/>
    </source>
</evidence>
<feature type="transmembrane region" description="Helical" evidence="1">
    <location>
        <begin position="104"/>
        <end position="126"/>
    </location>
</feature>
<accession>A0AAJ0HMS1</accession>
<protein>
    <submittedName>
        <fullName evidence="2">Uncharacterized protein</fullName>
    </submittedName>
</protein>
<gene>
    <name evidence="2" type="ORF">B0T25DRAFT_579643</name>
</gene>
<reference evidence="2" key="2">
    <citation type="submission" date="2023-06" db="EMBL/GenBank/DDBJ databases">
        <authorList>
            <consortium name="Lawrence Berkeley National Laboratory"/>
            <person name="Haridas S."/>
            <person name="Hensen N."/>
            <person name="Bonometti L."/>
            <person name="Westerberg I."/>
            <person name="Brannstrom I.O."/>
            <person name="Guillou S."/>
            <person name="Cros-Aarteil S."/>
            <person name="Calhoun S."/>
            <person name="Kuo A."/>
            <person name="Mondo S."/>
            <person name="Pangilinan J."/>
            <person name="Riley R."/>
            <person name="Labutti K."/>
            <person name="Andreopoulos B."/>
            <person name="Lipzen A."/>
            <person name="Chen C."/>
            <person name="Yanf M."/>
            <person name="Daum C."/>
            <person name="Ng V."/>
            <person name="Clum A."/>
            <person name="Steindorff A."/>
            <person name="Ohm R."/>
            <person name="Martin F."/>
            <person name="Silar P."/>
            <person name="Natvig D."/>
            <person name="Lalanne C."/>
            <person name="Gautier V."/>
            <person name="Ament-Velasquez S.L."/>
            <person name="Kruys A."/>
            <person name="Hutchinson M.I."/>
            <person name="Powell A.J."/>
            <person name="Barry K."/>
            <person name="Miller A.N."/>
            <person name="Grigoriev I.V."/>
            <person name="Debuchy R."/>
            <person name="Gladieux P."/>
            <person name="Thoren M.H."/>
            <person name="Johannesson H."/>
        </authorList>
    </citation>
    <scope>NUCLEOTIDE SEQUENCE</scope>
    <source>
        <strain evidence="2">CBS 955.72</strain>
    </source>
</reference>
<evidence type="ECO:0000256" key="1">
    <source>
        <dbReference type="SAM" id="Phobius"/>
    </source>
</evidence>
<comment type="caution">
    <text evidence="2">The sequence shown here is derived from an EMBL/GenBank/DDBJ whole genome shotgun (WGS) entry which is preliminary data.</text>
</comment>
<sequence length="264" mass="30207">MADDKLRTGSSTDLKSSPVIDIIPSSSKSDVTSIAHAVRDYNEPIPEYEVRHLYDPTAEWTEKEKKRLVRKVSPTYPEKMSKLIPHSSSYRIASWVCLMDFDMWPLYVTSITMFIPTIPVGAYLTLNLRSLGFDMFEANLLTILAYVLFLIQLYALTALMIGFPYIHSINFSLTSQNAGSVRTRTIGSAMYNMVCQASYVASSNILLAAAGWNMVMTIFVEGYCMWRNKTRATTWDAMTLEERDYYLRMTKDEGNKRIDFRFAH</sequence>
<name>A0AAJ0HMS1_9PEZI</name>
<reference evidence="2" key="1">
    <citation type="journal article" date="2023" name="Mol. Phylogenet. Evol.">
        <title>Genome-scale phylogeny and comparative genomics of the fungal order Sordariales.</title>
        <authorList>
            <person name="Hensen N."/>
            <person name="Bonometti L."/>
            <person name="Westerberg I."/>
            <person name="Brannstrom I.O."/>
            <person name="Guillou S."/>
            <person name="Cros-Aarteil S."/>
            <person name="Calhoun S."/>
            <person name="Haridas S."/>
            <person name="Kuo A."/>
            <person name="Mondo S."/>
            <person name="Pangilinan J."/>
            <person name="Riley R."/>
            <person name="LaButti K."/>
            <person name="Andreopoulos B."/>
            <person name="Lipzen A."/>
            <person name="Chen C."/>
            <person name="Yan M."/>
            <person name="Daum C."/>
            <person name="Ng V."/>
            <person name="Clum A."/>
            <person name="Steindorff A."/>
            <person name="Ohm R.A."/>
            <person name="Martin F."/>
            <person name="Silar P."/>
            <person name="Natvig D.O."/>
            <person name="Lalanne C."/>
            <person name="Gautier V."/>
            <person name="Ament-Velasquez S.L."/>
            <person name="Kruys A."/>
            <person name="Hutchinson M.I."/>
            <person name="Powell A.J."/>
            <person name="Barry K."/>
            <person name="Miller A.N."/>
            <person name="Grigoriev I.V."/>
            <person name="Debuchy R."/>
            <person name="Gladieux P."/>
            <person name="Hiltunen Thoren M."/>
            <person name="Johannesson H."/>
        </authorList>
    </citation>
    <scope>NUCLEOTIDE SEQUENCE</scope>
    <source>
        <strain evidence="2">CBS 955.72</strain>
    </source>
</reference>
<keyword evidence="1" id="KW-0812">Transmembrane</keyword>